<evidence type="ECO:0000313" key="3">
    <source>
        <dbReference type="EMBL" id="KAJ8488584.1"/>
    </source>
</evidence>
<dbReference type="Gene3D" id="2.60.40.10">
    <property type="entry name" value="Immunoglobulins"/>
    <property type="match status" value="1"/>
</dbReference>
<dbReference type="AlphaFoldDB" id="A0AAD7TXP7"/>
<dbReference type="GO" id="GO:0004439">
    <property type="term" value="F:phosphatidylinositol-4,5-bisphosphate 5-phosphatase activity"/>
    <property type="evidence" value="ECO:0007669"/>
    <property type="project" value="TreeGrafter"/>
</dbReference>
<dbReference type="SUPFAM" id="SSF56219">
    <property type="entry name" value="DNase I-like"/>
    <property type="match status" value="1"/>
</dbReference>
<gene>
    <name evidence="3" type="ORF">ONZ51_g3464</name>
</gene>
<evidence type="ECO:0000256" key="1">
    <source>
        <dbReference type="SAM" id="MobiDB-lite"/>
    </source>
</evidence>
<organism evidence="3 4">
    <name type="scientific">Trametes cubensis</name>
    <dbReference type="NCBI Taxonomy" id="1111947"/>
    <lineage>
        <taxon>Eukaryota</taxon>
        <taxon>Fungi</taxon>
        <taxon>Dikarya</taxon>
        <taxon>Basidiomycota</taxon>
        <taxon>Agaricomycotina</taxon>
        <taxon>Agaricomycetes</taxon>
        <taxon>Polyporales</taxon>
        <taxon>Polyporaceae</taxon>
        <taxon>Trametes</taxon>
    </lineage>
</organism>
<sequence length="917" mass="100899">MDLSSPPSGGSFATSQPKTELTVTIDPGQGSPFTPITLQTNDIPGLRRVLDECKRLKEAASAEREGDYDFEPFGWVAPYIADDVLPPLCESLVATPYSLYALSPIPPDLRKIKKPVHTRLSVASAGLPGDDMADVEAIREDWMRRKVEDDLFARSEKAKLRCRICFGRAIRIGTFNVNGKMPSQDLSAWVRGQVGRSGSTFIPPLKEISPLSIGEVQKDPLEERMEALDLHPAPDNASAIAADASSIRTAADTVTSGTVSVGTVSEDTAVSDAGADVSSEGPDDPDMLVLGFQELDLSAEALLYSTKTVREDAWCMAVFAGLGEKAALYEKLVSKQLVGMLLVIITKKRLRACFSEIRTCSVGAGIMGMLGNKGATAARLLFTPLPSGPSAADYEGRPVTLTFVNAHLAAFDEMFDKRNADFHDLSKRLLFDSGIVADESVPGGGNGYGPATIQLRVFDTDALFWLGDLNYRLMLQDADIRALLASEELQEENIRTLRRFDQLVFAMRSKKAFEDFEELPIAHPPSYRFAGGVLTDRLGYDLKRKPAWTDRILHMASSAISVKQLDYSSHPTITMSDHRPVSAAFEVQAPELAIQEYEEFVERLWRDVASLEYLEERPRVRVSPATIDFGRVFYKRAATRRLSIENTGTVPCCFRFVPHAPTADPCPLWLRMSAMTGLVMPGEKAELTLSVLVDDSIASQLNVGITHLEETLVLHTALGRDHFVAVTGDYERTCFATSISWLVRLPGPVRELNSPSDILSEDRGVNAPREIMRLVNWLMSQATDVPDLFLCLDTGAEFDLDESEGKGKVALAVADTLAQLLDSLVEPVVPTALHGRCAEMSSRDEAFELLDQFPVVNVNVWISLTAFLHFLGQQETYLDKVKRLVAFFTPVLFRDDLSSSVPVSVVGKRNFLRYFIG</sequence>
<dbReference type="Gene3D" id="3.60.10.10">
    <property type="entry name" value="Endonuclease/exonuclease/phosphatase"/>
    <property type="match status" value="1"/>
</dbReference>
<dbReference type="InterPro" id="IPR046985">
    <property type="entry name" value="IP5"/>
</dbReference>
<proteinExistence type="predicted"/>
<dbReference type="PANTHER" id="PTHR11200">
    <property type="entry name" value="INOSITOL 5-PHOSPHATASE"/>
    <property type="match status" value="1"/>
</dbReference>
<dbReference type="InterPro" id="IPR048869">
    <property type="entry name" value="OCRL-1_2_ASH"/>
</dbReference>
<dbReference type="Pfam" id="PF21310">
    <property type="entry name" value="OCRL-like_ASH"/>
    <property type="match status" value="1"/>
</dbReference>
<dbReference type="PANTHER" id="PTHR11200:SF300">
    <property type="entry name" value="TYPE II INOSITOL 1,4,5-TRISPHOSPHATE 5-PHOSPHATASE"/>
    <property type="match status" value="1"/>
</dbReference>
<dbReference type="EMBL" id="JAPEVG010000061">
    <property type="protein sequence ID" value="KAJ8488584.1"/>
    <property type="molecule type" value="Genomic_DNA"/>
</dbReference>
<reference evidence="3" key="1">
    <citation type="submission" date="2022-11" db="EMBL/GenBank/DDBJ databases">
        <title>Genome Sequence of Cubamyces cubensis.</title>
        <authorList>
            <person name="Buettner E."/>
        </authorList>
    </citation>
    <scope>NUCLEOTIDE SEQUENCE</scope>
    <source>
        <strain evidence="3">MPL-01</strain>
    </source>
</reference>
<dbReference type="SMART" id="SM00128">
    <property type="entry name" value="IPPc"/>
    <property type="match status" value="1"/>
</dbReference>
<protein>
    <recommendedName>
        <fullName evidence="2">Inositol polyphosphate-related phosphatase domain-containing protein</fullName>
    </recommendedName>
</protein>
<evidence type="ECO:0000313" key="4">
    <source>
        <dbReference type="Proteomes" id="UP001215151"/>
    </source>
</evidence>
<dbReference type="InterPro" id="IPR000300">
    <property type="entry name" value="IPPc"/>
</dbReference>
<feature type="domain" description="Inositol polyphosphate-related phosphatase" evidence="2">
    <location>
        <begin position="255"/>
        <end position="593"/>
    </location>
</feature>
<dbReference type="Pfam" id="PF22669">
    <property type="entry name" value="Exo_endo_phos2"/>
    <property type="match status" value="1"/>
</dbReference>
<dbReference type="InterPro" id="IPR036691">
    <property type="entry name" value="Endo/exonu/phosph_ase_sf"/>
</dbReference>
<comment type="caution">
    <text evidence="3">The sequence shown here is derived from an EMBL/GenBank/DDBJ whole genome shotgun (WGS) entry which is preliminary data.</text>
</comment>
<keyword evidence="4" id="KW-1185">Reference proteome</keyword>
<accession>A0AAD7TXP7</accession>
<dbReference type="InterPro" id="IPR013783">
    <property type="entry name" value="Ig-like_fold"/>
</dbReference>
<name>A0AAD7TXP7_9APHY</name>
<dbReference type="SUPFAM" id="SSF48350">
    <property type="entry name" value="GTPase activation domain, GAP"/>
    <property type="match status" value="1"/>
</dbReference>
<dbReference type="InterPro" id="IPR008936">
    <property type="entry name" value="Rho_GTPase_activation_prot"/>
</dbReference>
<feature type="region of interest" description="Disordered" evidence="1">
    <location>
        <begin position="1"/>
        <end position="20"/>
    </location>
</feature>
<dbReference type="Gene3D" id="1.10.555.10">
    <property type="entry name" value="Rho GTPase activation protein"/>
    <property type="match status" value="1"/>
</dbReference>
<evidence type="ECO:0000259" key="2">
    <source>
        <dbReference type="SMART" id="SM00128"/>
    </source>
</evidence>
<dbReference type="GO" id="GO:0046856">
    <property type="term" value="P:phosphatidylinositol dephosphorylation"/>
    <property type="evidence" value="ECO:0007669"/>
    <property type="project" value="InterPro"/>
</dbReference>
<dbReference type="Proteomes" id="UP001215151">
    <property type="component" value="Unassembled WGS sequence"/>
</dbReference>